<proteinExistence type="predicted"/>
<feature type="chain" id="PRO_5003035860" description="Cytochrome c domain-containing protein" evidence="1">
    <location>
        <begin position="24"/>
        <end position="1018"/>
    </location>
</feature>
<feature type="domain" description="DUF1549" evidence="2">
    <location>
        <begin position="148"/>
        <end position="353"/>
    </location>
</feature>
<evidence type="ECO:0000313" key="6">
    <source>
        <dbReference type="Proteomes" id="UP000001887"/>
    </source>
</evidence>
<sequence precursor="true">MLRLSSVAWILAITLLTQQPVLAAEPPVSFSRQIKPILSNRCFACHGPDEAERQADLRLDLPTDENKKLIAPGDVAASELIARIISDDPEVRMPPAASKKPTVPAAEVELLKRWVAEGAKFDSHWAYQVPVRTTPPKVAGDSWSRGAIDQFIFAAAKERKLAPSSEADRTTLLRRLSFDLTGLPPTPAEVDAFLRDTSADAYEKQVQRLLASKHFGERMALYWLDIVRYADTGGYHSDNHRDVWMYRDYVISAFNSNKPFDEFTREQLAGDLLPGATDETRIASGFNRLLQTTEEGGAQAKEYSAKYQADRVRNTAAIWLASTMGCCECHNHKFDPFTARDFYSMAAFFADVNERAVGRQDQTKIMTEVHRQKLAEIDAKLAAVKKELSESSPAYLEAFALWQKELQAQASGVKLEWNTPAPLETKTLDGSTYALQDDRVLKSTAATPNQETILVTLPINEKPITAIRLEVFVDPAFAGKGLAKGGNGNVVMTEFVAEKIAADGSATKLEMARAEADFSQPTYDISGAIDDKNDTGWAVSGHQTPADHVALFVLKQPLAAAADTTLRIALQHRSQFPQHVFGKFRLSTTSSDKPALTTSPVSPSLAEAVLTPDDKRTDEQKKLLDADFRRTTPVLADARARELTLEKERKEVDASIPTTLVSMSGAPRVVRILPRGNWLDDSGEIVTAAVPAFLPQVTGKDGAAPSRLDFANWMVARENPLTARVFVNRVWKLAFGEGLVETLDDFGSQGAQPTHPELLDYLAVDFIESKWNVKRLFETILTSSAYRQSSLGTPELLAADPANQLFLRQNRFRIDAEMVRDNALFTSGLLVPQIGGPSVKPYQPAGYWQYLNFPRREWQNDTGDAQYRRGLYTYWQRTFLHPSLAAFDAPSREECTVERPRSNTPQQALVLLNDPTYVESARNLAVKILKQGGESTEQRLQFGYRTVVSREARPAELAILTELLAKHLQEYEANPSSAAELLAIGMSGSPADIPAPQLAAWTSISRVLLNLHEGITRN</sequence>
<dbReference type="InterPro" id="IPR022655">
    <property type="entry name" value="DUF1553"/>
</dbReference>
<dbReference type="InterPro" id="IPR011429">
    <property type="entry name" value="Cyt_c_Planctomycete-type"/>
</dbReference>
<gene>
    <name evidence="5" type="ordered locus">Psta_3360</name>
</gene>
<feature type="signal peptide" evidence="1">
    <location>
        <begin position="1"/>
        <end position="23"/>
    </location>
</feature>
<name>D2QXU7_PIRSD</name>
<dbReference type="AlphaFoldDB" id="D2QXU7"/>
<dbReference type="Pfam" id="PF07635">
    <property type="entry name" value="PSCyt1"/>
    <property type="match status" value="1"/>
</dbReference>
<dbReference type="STRING" id="530564.Psta_3360"/>
<dbReference type="InterPro" id="IPR011444">
    <property type="entry name" value="DUF1549"/>
</dbReference>
<feature type="domain" description="Cytochrome C Planctomycete-type" evidence="4">
    <location>
        <begin position="42"/>
        <end position="96"/>
    </location>
</feature>
<dbReference type="PANTHER" id="PTHR35889">
    <property type="entry name" value="CYCLOINULO-OLIGOSACCHARIDE FRUCTANOTRANSFERASE-RELATED"/>
    <property type="match status" value="1"/>
</dbReference>
<keyword evidence="1" id="KW-0732">Signal</keyword>
<evidence type="ECO:0000259" key="3">
    <source>
        <dbReference type="Pfam" id="PF07587"/>
    </source>
</evidence>
<dbReference type="Proteomes" id="UP000001887">
    <property type="component" value="Chromosome"/>
</dbReference>
<reference evidence="5 6" key="1">
    <citation type="journal article" date="2009" name="Stand. Genomic Sci.">
        <title>Complete genome sequence of Pirellula staleyi type strain (ATCC 27377).</title>
        <authorList>
            <person name="Clum A."/>
            <person name="Tindall B.J."/>
            <person name="Sikorski J."/>
            <person name="Ivanova N."/>
            <person name="Mavrommatis K."/>
            <person name="Lucas S."/>
            <person name="Glavina del Rio T."/>
            <person name="Nolan M."/>
            <person name="Chen F."/>
            <person name="Tice H."/>
            <person name="Pitluck S."/>
            <person name="Cheng J.F."/>
            <person name="Chertkov O."/>
            <person name="Brettin T."/>
            <person name="Han C."/>
            <person name="Detter J.C."/>
            <person name="Kuske C."/>
            <person name="Bruce D."/>
            <person name="Goodwin L."/>
            <person name="Ovchinikova G."/>
            <person name="Pati A."/>
            <person name="Mikhailova N."/>
            <person name="Chen A."/>
            <person name="Palaniappan K."/>
            <person name="Land M."/>
            <person name="Hauser L."/>
            <person name="Chang Y.J."/>
            <person name="Jeffries C.D."/>
            <person name="Chain P."/>
            <person name="Rohde M."/>
            <person name="Goker M."/>
            <person name="Bristow J."/>
            <person name="Eisen J.A."/>
            <person name="Markowitz V."/>
            <person name="Hugenholtz P."/>
            <person name="Kyrpides N.C."/>
            <person name="Klenk H.P."/>
            <person name="Lapidus A."/>
        </authorList>
    </citation>
    <scope>NUCLEOTIDE SEQUENCE [LARGE SCALE GENOMIC DNA]</scope>
    <source>
        <strain evidence="6">ATCC 27377 / DSM 6068 / ICPB 4128</strain>
    </source>
</reference>
<feature type="domain" description="DUF1553" evidence="3">
    <location>
        <begin position="707"/>
        <end position="963"/>
    </location>
</feature>
<dbReference type="Pfam" id="PF07587">
    <property type="entry name" value="PSD1"/>
    <property type="match status" value="1"/>
</dbReference>
<dbReference type="PANTHER" id="PTHR35889:SF3">
    <property type="entry name" value="F-BOX DOMAIN-CONTAINING PROTEIN"/>
    <property type="match status" value="1"/>
</dbReference>
<dbReference type="OrthoDB" id="127107at2"/>
<evidence type="ECO:0000256" key="1">
    <source>
        <dbReference type="SAM" id="SignalP"/>
    </source>
</evidence>
<evidence type="ECO:0008006" key="7">
    <source>
        <dbReference type="Google" id="ProtNLM"/>
    </source>
</evidence>
<dbReference type="EMBL" id="CP001848">
    <property type="protein sequence ID" value="ADB18024.1"/>
    <property type="molecule type" value="Genomic_DNA"/>
</dbReference>
<protein>
    <recommendedName>
        <fullName evidence="7">Cytochrome c domain-containing protein</fullName>
    </recommendedName>
</protein>
<dbReference type="eggNOG" id="COG2010">
    <property type="taxonomic scope" value="Bacteria"/>
</dbReference>
<keyword evidence="6" id="KW-1185">Reference proteome</keyword>
<evidence type="ECO:0000313" key="5">
    <source>
        <dbReference type="EMBL" id="ADB18024.1"/>
    </source>
</evidence>
<dbReference type="Pfam" id="PF07583">
    <property type="entry name" value="PSCyt2"/>
    <property type="match status" value="1"/>
</dbReference>
<accession>D2QXU7</accession>
<evidence type="ECO:0000259" key="4">
    <source>
        <dbReference type="Pfam" id="PF07635"/>
    </source>
</evidence>
<dbReference type="KEGG" id="psl:Psta_3360"/>
<organism evidence="5 6">
    <name type="scientific">Pirellula staleyi (strain ATCC 27377 / DSM 6068 / ICPB 4128)</name>
    <name type="common">Pirella staleyi</name>
    <dbReference type="NCBI Taxonomy" id="530564"/>
    <lineage>
        <taxon>Bacteria</taxon>
        <taxon>Pseudomonadati</taxon>
        <taxon>Planctomycetota</taxon>
        <taxon>Planctomycetia</taxon>
        <taxon>Pirellulales</taxon>
        <taxon>Pirellulaceae</taxon>
        <taxon>Pirellula</taxon>
    </lineage>
</organism>
<dbReference type="HOGENOM" id="CLU_005632_1_0_0"/>
<evidence type="ECO:0000259" key="2">
    <source>
        <dbReference type="Pfam" id="PF07583"/>
    </source>
</evidence>